<dbReference type="InterPro" id="IPR031778">
    <property type="entry name" value="Sortilin_N"/>
</dbReference>
<proteinExistence type="predicted"/>
<dbReference type="Proteomes" id="UP000294749">
    <property type="component" value="Unassembled WGS sequence"/>
</dbReference>
<accession>A0A4V3ESR5</accession>
<dbReference type="SUPFAM" id="SSF50939">
    <property type="entry name" value="Sialidases"/>
    <property type="match status" value="2"/>
</dbReference>
<feature type="region of interest" description="Disordered" evidence="3">
    <location>
        <begin position="796"/>
        <end position="817"/>
    </location>
</feature>
<feature type="coiled-coil region" evidence="2">
    <location>
        <begin position="931"/>
        <end position="965"/>
    </location>
</feature>
<evidence type="ECO:0000313" key="6">
    <source>
        <dbReference type="EMBL" id="TDT50717.1"/>
    </source>
</evidence>
<comment type="caution">
    <text evidence="6">The sequence shown here is derived from an EMBL/GenBank/DDBJ whole genome shotgun (WGS) entry which is preliminary data.</text>
</comment>
<evidence type="ECO:0000256" key="2">
    <source>
        <dbReference type="SAM" id="Coils"/>
    </source>
</evidence>
<evidence type="ECO:0000256" key="1">
    <source>
        <dbReference type="ARBA" id="ARBA00022737"/>
    </source>
</evidence>
<name>A0A4V3ESR5_9FLAO</name>
<keyword evidence="4" id="KW-0732">Signal</keyword>
<dbReference type="Pfam" id="PF15902">
    <property type="entry name" value="Sortilin-Vps10"/>
    <property type="match status" value="2"/>
</dbReference>
<evidence type="ECO:0000259" key="5">
    <source>
        <dbReference type="Pfam" id="PF15902"/>
    </source>
</evidence>
<evidence type="ECO:0000256" key="4">
    <source>
        <dbReference type="SAM" id="SignalP"/>
    </source>
</evidence>
<keyword evidence="2" id="KW-0175">Coiled coil</keyword>
<dbReference type="RefSeq" id="WP_243835232.1">
    <property type="nucleotide sequence ID" value="NZ_SOAY01000001.1"/>
</dbReference>
<feature type="region of interest" description="Disordered" evidence="3">
    <location>
        <begin position="527"/>
        <end position="550"/>
    </location>
</feature>
<evidence type="ECO:0000256" key="3">
    <source>
        <dbReference type="SAM" id="MobiDB-lite"/>
    </source>
</evidence>
<dbReference type="CDD" id="cd15482">
    <property type="entry name" value="Sialidase_non-viral"/>
    <property type="match status" value="1"/>
</dbReference>
<dbReference type="EMBL" id="SOAY01000001">
    <property type="protein sequence ID" value="TDT50717.1"/>
    <property type="molecule type" value="Genomic_DNA"/>
</dbReference>
<dbReference type="AlphaFoldDB" id="A0A4V3ESR5"/>
<dbReference type="InterPro" id="IPR015943">
    <property type="entry name" value="WD40/YVTN_repeat-like_dom_sf"/>
</dbReference>
<keyword evidence="7" id="KW-1185">Reference proteome</keyword>
<dbReference type="Gene3D" id="2.130.10.10">
    <property type="entry name" value="YVTN repeat-like/Quinoprotein amine dehydrogenase"/>
    <property type="match status" value="3"/>
</dbReference>
<protein>
    <submittedName>
        <fullName evidence="6">Sortilin (Neurotensin receptor 3)</fullName>
    </submittedName>
</protein>
<dbReference type="InterPro" id="IPR036278">
    <property type="entry name" value="Sialidase_sf"/>
</dbReference>
<dbReference type="PANTHER" id="PTHR12106:SF27">
    <property type="entry name" value="SORTILIN-RELATED RECEPTOR"/>
    <property type="match status" value="1"/>
</dbReference>
<feature type="signal peptide" evidence="4">
    <location>
        <begin position="1"/>
        <end position="19"/>
    </location>
</feature>
<keyword evidence="1" id="KW-0677">Repeat</keyword>
<dbReference type="InterPro" id="IPR050310">
    <property type="entry name" value="VPS10-sortilin"/>
</dbReference>
<gene>
    <name evidence="6" type="ORF">CLV90_0036</name>
</gene>
<keyword evidence="6" id="KW-0675">Receptor</keyword>
<sequence length="1078" mass="120294">MTRRLLSLLVLFASFFVSAQDFKMDLVQDMKPRNIGPGGMSGRVTSIDVVNSNPDIMYVGTASGGLWKSTSGGIKWDPIFDKEVTASIGAVAIQQSNPSVIWAGTGEGNPRNSLNGGYGVYKSLDGGKTWKSMGLEKTRHIHRIKIDPMNPNTVYVGAIGSPWGEHPERGVFKTMDGGETWEKVLFVNNKTGVADLIMDPTNPNKLIAAMWEHKREPWFFNSGGSGSGLYITHDGGKNWKKLSEEDGLPAGDLGRIGVAIAPGKPDVIYALVEAKKNALYKSEDGGFKWKKINDKGDIGNRPFYYSEIYVDPQNENRVFSVFTYVNVSQDGGKNFVELMPAYGVDNGVHPDHHAFWIHPENGQFMMDGNDGGLNISKDGGKTWRFVGNLPVAQFYHIAVDNEYPYNVYGGMQDNGSWRGPAYVWKAQGIRNSYWQEISFGDGFDVVPDPVDSRYGYTMSQQGYVQRFDHETGDNYIVRPTPPDATTELRFNWNSAISQDPFDNSTIYFGSQFVHKSTDKGLTWKVISPDLTTNDPEKQKQSESGGLSMDATGAENHTTILVIEPSPVEKDMLWTGSDDGRVHYTQNGGGTWTEVTANIKGLPKGSWIPQIKASTRNKGEALLIANDYRRFNYTPYAYRTKDYGKSWTRIVDATDVESYSLSIIEDPENPNLLFLGTDDGLYISFNAGEKWQKWTEGFPTVSTKDLAIHPREQDLVIGTFGRAAWVLDDIRPLRAVAANASILNKEIELFTPPTAYQASYQQPTGSRFGGDGLYQGENKKSGAMITYYLKEGKKAAKKDKPAKDKKEDASEEKTEEKTDAVELTGVQKKDSVQFDFYDGDRLIRTLKYKTPEKAGFHRIFWGMDEKGADRPSRKVVTKKKESGGLDVKPGTYTIKMSFGDLEEETKITVKSDPRLEVSMAGINEAYTNGKVLESYMQKAADAVQQLAQSKATAEQFQKDLKKEDDKKYKEQIDASKDIIKQIDSVTAIYLGKVDKRQGITRSKEMTVMQRLQLARGYVGSRKAGMTATETQLMQFAKEDLEAALEITNSFFSTDWKTYKATMESLQLSPFKEVDTFSLK</sequence>
<feature type="chain" id="PRO_5020200746" evidence="4">
    <location>
        <begin position="20"/>
        <end position="1078"/>
    </location>
</feature>
<evidence type="ECO:0000313" key="7">
    <source>
        <dbReference type="Proteomes" id="UP000294749"/>
    </source>
</evidence>
<dbReference type="PANTHER" id="PTHR12106">
    <property type="entry name" value="SORTILIN RELATED"/>
    <property type="match status" value="1"/>
</dbReference>
<organism evidence="6 7">
    <name type="scientific">Maribacter spongiicola</name>
    <dbReference type="NCBI Taxonomy" id="1206753"/>
    <lineage>
        <taxon>Bacteria</taxon>
        <taxon>Pseudomonadati</taxon>
        <taxon>Bacteroidota</taxon>
        <taxon>Flavobacteriia</taxon>
        <taxon>Flavobacteriales</taxon>
        <taxon>Flavobacteriaceae</taxon>
        <taxon>Maribacter</taxon>
    </lineage>
</organism>
<feature type="domain" description="Sortilin N-terminal" evidence="5">
    <location>
        <begin position="636"/>
        <end position="718"/>
    </location>
</feature>
<reference evidence="6 7" key="1">
    <citation type="submission" date="2019-03" db="EMBL/GenBank/DDBJ databases">
        <title>Genomic Encyclopedia of Archaeal and Bacterial Type Strains, Phase II (KMG-II): from individual species to whole genera.</title>
        <authorList>
            <person name="Goeker M."/>
        </authorList>
    </citation>
    <scope>NUCLEOTIDE SEQUENCE [LARGE SCALE GENOMIC DNA]</scope>
    <source>
        <strain evidence="6 7">DSM 25233</strain>
    </source>
</reference>
<feature type="domain" description="Sortilin N-terminal" evidence="5">
    <location>
        <begin position="120"/>
        <end position="245"/>
    </location>
</feature>